<organism evidence="7 8">
    <name type="scientific">Aspergillus granulosus</name>
    <dbReference type="NCBI Taxonomy" id="176169"/>
    <lineage>
        <taxon>Eukaryota</taxon>
        <taxon>Fungi</taxon>
        <taxon>Dikarya</taxon>
        <taxon>Ascomycota</taxon>
        <taxon>Pezizomycotina</taxon>
        <taxon>Eurotiomycetes</taxon>
        <taxon>Eurotiomycetidae</taxon>
        <taxon>Eurotiales</taxon>
        <taxon>Aspergillaceae</taxon>
        <taxon>Aspergillus</taxon>
        <taxon>Aspergillus subgen. Nidulantes</taxon>
    </lineage>
</organism>
<keyword evidence="4" id="KW-0378">Hydrolase</keyword>
<comment type="catalytic activity">
    <reaction evidence="1">
        <text>Hydrolysis of terminal non-reducing beta-D-galactose residues in beta-D-galactosides.</text>
        <dbReference type="EC" id="3.2.1.23"/>
    </reaction>
</comment>
<sequence>MRAYMRGDPRELHNKCVFYTRLEDRPNAPKRLSGRATQWACNYDKFSIWHLWPNALIVRGDSSHYKNFFGIYLEGNWLKKIQELPRYISPPQPETQYFENMSEAMAQTCTGEVIIMTEDPTNFNKFSQRPNNLYNDAGNIWGNKERPALRNSHRAGPSYLVDVTSWSTGNENFPVYDYDIDTQDVTRRTTPPWRTMTQSVDGEGGSNSTDAVEAYGHLQYTNVNYPFPVDPPNVPLENETGSYLRKFAVPRSWDLQKYAVRLRFEGVDSSHHVYIDSTEIGYSQGSRSAAKFDITGMLQDGNGAVNTIVVQAYKYCDGTYIDDQDQLWLSGIFRDVYLIAFPRDGISDFTITTNLDNTFTHADTTATVEIHGTVANARVRVTCELCSLSAVQELDIHNYLILGQ</sequence>
<evidence type="ECO:0000313" key="8">
    <source>
        <dbReference type="Proteomes" id="UP001610334"/>
    </source>
</evidence>
<evidence type="ECO:0000256" key="4">
    <source>
        <dbReference type="ARBA" id="ARBA00022801"/>
    </source>
</evidence>
<name>A0ABR4H161_9EURO</name>
<evidence type="ECO:0000313" key="7">
    <source>
        <dbReference type="EMBL" id="KAL2809165.1"/>
    </source>
</evidence>
<comment type="similarity">
    <text evidence="2">Belongs to the glycosyl hydrolase 2 family.</text>
</comment>
<feature type="domain" description="Glycosyl hydrolases family 2 sugar binding" evidence="6">
    <location>
        <begin position="213"/>
        <end position="342"/>
    </location>
</feature>
<gene>
    <name evidence="7" type="ORF">BJX63DRAFT_435475</name>
</gene>
<keyword evidence="5" id="KW-0326">Glycosidase</keyword>
<protein>
    <recommendedName>
        <fullName evidence="3">beta-galactosidase</fullName>
        <ecNumber evidence="3">3.2.1.23</ecNumber>
    </recommendedName>
</protein>
<dbReference type="InterPro" id="IPR008979">
    <property type="entry name" value="Galactose-bd-like_sf"/>
</dbReference>
<dbReference type="EMBL" id="JBFXLT010000095">
    <property type="protein sequence ID" value="KAL2809165.1"/>
    <property type="molecule type" value="Genomic_DNA"/>
</dbReference>
<dbReference type="InterPro" id="IPR006104">
    <property type="entry name" value="Glyco_hydro_2_N"/>
</dbReference>
<dbReference type="Gene3D" id="2.60.120.260">
    <property type="entry name" value="Galactose-binding domain-like"/>
    <property type="match status" value="1"/>
</dbReference>
<dbReference type="PANTHER" id="PTHR46323:SF2">
    <property type="entry name" value="BETA-GALACTOSIDASE"/>
    <property type="match status" value="1"/>
</dbReference>
<dbReference type="SUPFAM" id="SSF49785">
    <property type="entry name" value="Galactose-binding domain-like"/>
    <property type="match status" value="1"/>
</dbReference>
<evidence type="ECO:0000256" key="1">
    <source>
        <dbReference type="ARBA" id="ARBA00001412"/>
    </source>
</evidence>
<dbReference type="InterPro" id="IPR050347">
    <property type="entry name" value="Bact_Beta-galactosidase"/>
</dbReference>
<dbReference type="EC" id="3.2.1.23" evidence="3"/>
<proteinExistence type="inferred from homology"/>
<dbReference type="Proteomes" id="UP001610334">
    <property type="component" value="Unassembled WGS sequence"/>
</dbReference>
<reference evidence="7 8" key="1">
    <citation type="submission" date="2024-07" db="EMBL/GenBank/DDBJ databases">
        <title>Section-level genome sequencing and comparative genomics of Aspergillus sections Usti and Cavernicolus.</title>
        <authorList>
            <consortium name="Lawrence Berkeley National Laboratory"/>
            <person name="Nybo J.L."/>
            <person name="Vesth T.C."/>
            <person name="Theobald S."/>
            <person name="Frisvad J.C."/>
            <person name="Larsen T.O."/>
            <person name="Kjaerboelling I."/>
            <person name="Rothschild-Mancinelli K."/>
            <person name="Lyhne E.K."/>
            <person name="Kogle M.E."/>
            <person name="Barry K."/>
            <person name="Clum A."/>
            <person name="Na H."/>
            <person name="Ledsgaard L."/>
            <person name="Lin J."/>
            <person name="Lipzen A."/>
            <person name="Kuo A."/>
            <person name="Riley R."/>
            <person name="Mondo S."/>
            <person name="Labutti K."/>
            <person name="Haridas S."/>
            <person name="Pangalinan J."/>
            <person name="Salamov A.A."/>
            <person name="Simmons B.A."/>
            <person name="Magnuson J.K."/>
            <person name="Chen J."/>
            <person name="Drula E."/>
            <person name="Henrissat B."/>
            <person name="Wiebenga A."/>
            <person name="Lubbers R.J."/>
            <person name="Gomes A.C."/>
            <person name="Makela M.R."/>
            <person name="Stajich J."/>
            <person name="Grigoriev I.V."/>
            <person name="Mortensen U.H."/>
            <person name="De Vries R.P."/>
            <person name="Baker S.E."/>
            <person name="Andersen M.R."/>
        </authorList>
    </citation>
    <scope>NUCLEOTIDE SEQUENCE [LARGE SCALE GENOMIC DNA]</scope>
    <source>
        <strain evidence="7 8">CBS 588.65</strain>
    </source>
</reference>
<dbReference type="Pfam" id="PF02837">
    <property type="entry name" value="Glyco_hydro_2_N"/>
    <property type="match status" value="1"/>
</dbReference>
<dbReference type="PANTHER" id="PTHR46323">
    <property type="entry name" value="BETA-GALACTOSIDASE"/>
    <property type="match status" value="1"/>
</dbReference>
<evidence type="ECO:0000259" key="6">
    <source>
        <dbReference type="Pfam" id="PF02837"/>
    </source>
</evidence>
<evidence type="ECO:0000256" key="2">
    <source>
        <dbReference type="ARBA" id="ARBA00007401"/>
    </source>
</evidence>
<evidence type="ECO:0000256" key="5">
    <source>
        <dbReference type="ARBA" id="ARBA00023295"/>
    </source>
</evidence>
<evidence type="ECO:0000256" key="3">
    <source>
        <dbReference type="ARBA" id="ARBA00012756"/>
    </source>
</evidence>
<comment type="caution">
    <text evidence="7">The sequence shown here is derived from an EMBL/GenBank/DDBJ whole genome shotgun (WGS) entry which is preliminary data.</text>
</comment>
<accession>A0ABR4H161</accession>
<keyword evidence="8" id="KW-1185">Reference proteome</keyword>